<dbReference type="PROSITE" id="PS50943">
    <property type="entry name" value="HTH_CROC1"/>
    <property type="match status" value="1"/>
</dbReference>
<name>A0A2N8PRW6_ENTAV</name>
<dbReference type="SMART" id="SM00530">
    <property type="entry name" value="HTH_XRE"/>
    <property type="match status" value="1"/>
</dbReference>
<evidence type="ECO:0000256" key="2">
    <source>
        <dbReference type="SAM" id="Phobius"/>
    </source>
</evidence>
<feature type="transmembrane region" description="Helical" evidence="2">
    <location>
        <begin position="81"/>
        <end position="102"/>
    </location>
</feature>
<accession>A0A2N8PRW6</accession>
<protein>
    <submittedName>
        <fullName evidence="4">XRE family transcriptional regulator</fullName>
    </submittedName>
</protein>
<keyword evidence="2" id="KW-1133">Transmembrane helix</keyword>
<evidence type="ECO:0000256" key="1">
    <source>
        <dbReference type="ARBA" id="ARBA00023125"/>
    </source>
</evidence>
<organism evidence="4 5">
    <name type="scientific">Enterococcus avium</name>
    <name type="common">Streptococcus avium</name>
    <dbReference type="NCBI Taxonomy" id="33945"/>
    <lineage>
        <taxon>Bacteria</taxon>
        <taxon>Bacillati</taxon>
        <taxon>Bacillota</taxon>
        <taxon>Bacilli</taxon>
        <taxon>Lactobacillales</taxon>
        <taxon>Enterococcaceae</taxon>
        <taxon>Enterococcus</taxon>
    </lineage>
</organism>
<keyword evidence="1" id="KW-0238">DNA-binding</keyword>
<dbReference type="Pfam" id="PF01381">
    <property type="entry name" value="HTH_3"/>
    <property type="match status" value="1"/>
</dbReference>
<feature type="transmembrane region" description="Helical" evidence="2">
    <location>
        <begin position="108"/>
        <end position="129"/>
    </location>
</feature>
<keyword evidence="2" id="KW-0812">Transmembrane</keyword>
<evidence type="ECO:0000259" key="3">
    <source>
        <dbReference type="PROSITE" id="PS50943"/>
    </source>
</evidence>
<gene>
    <name evidence="4" type="ORF">EK398_20860</name>
</gene>
<comment type="caution">
    <text evidence="4">The sequence shown here is derived from an EMBL/GenBank/DDBJ whole genome shotgun (WGS) entry which is preliminary data.</text>
</comment>
<sequence>MDVGQRLKIRRKELGFTQDYVAAELGITRQTMSNWENGRSYPDIERIIRLSELYNLSLDELLKGDREMVKHLQENTVVNHFLKIFIVLLLVNGLLMLLLLANPFMNEVFLWLIFALVGANSLSLFYLIIKKI</sequence>
<dbReference type="GO" id="GO:0003677">
    <property type="term" value="F:DNA binding"/>
    <property type="evidence" value="ECO:0007669"/>
    <property type="project" value="UniProtKB-KW"/>
</dbReference>
<dbReference type="Gene3D" id="1.10.260.40">
    <property type="entry name" value="lambda repressor-like DNA-binding domains"/>
    <property type="match status" value="1"/>
</dbReference>
<dbReference type="PANTHER" id="PTHR46558:SF15">
    <property type="entry name" value="HELIX-TURN-HELIX DOMAIN PROTEIN"/>
    <property type="match status" value="1"/>
</dbReference>
<dbReference type="CDD" id="cd00093">
    <property type="entry name" value="HTH_XRE"/>
    <property type="match status" value="1"/>
</dbReference>
<dbReference type="PANTHER" id="PTHR46558">
    <property type="entry name" value="TRACRIPTIONAL REGULATORY PROTEIN-RELATED-RELATED"/>
    <property type="match status" value="1"/>
</dbReference>
<dbReference type="AlphaFoldDB" id="A0A2N8PRW6"/>
<reference evidence="4 5" key="1">
    <citation type="submission" date="2018-12" db="EMBL/GenBank/DDBJ databases">
        <title>A novel vanA-carrying plasmid in a clinical isolate of Enterococcus avium.</title>
        <authorList>
            <person name="Bernasconi O.J."/>
            <person name="Luzzaro F."/>
            <person name="Endimiani A."/>
        </authorList>
    </citation>
    <scope>NUCLEOTIDE SEQUENCE [LARGE SCALE GENOMIC DNA]</scope>
    <source>
        <strain evidence="4 5">LC0559/18</strain>
    </source>
</reference>
<evidence type="ECO:0000313" key="4">
    <source>
        <dbReference type="EMBL" id="RVU92923.1"/>
    </source>
</evidence>
<keyword evidence="2" id="KW-0472">Membrane</keyword>
<dbReference type="Proteomes" id="UP000288388">
    <property type="component" value="Unassembled WGS sequence"/>
</dbReference>
<dbReference type="RefSeq" id="WP_102872837.1">
    <property type="nucleotide sequence ID" value="NZ_JAYEYR010000010.1"/>
</dbReference>
<feature type="domain" description="HTH cro/C1-type" evidence="3">
    <location>
        <begin position="7"/>
        <end position="61"/>
    </location>
</feature>
<proteinExistence type="predicted"/>
<dbReference type="InterPro" id="IPR001387">
    <property type="entry name" value="Cro/C1-type_HTH"/>
</dbReference>
<dbReference type="EMBL" id="RYZS01000002">
    <property type="protein sequence ID" value="RVU92923.1"/>
    <property type="molecule type" value="Genomic_DNA"/>
</dbReference>
<dbReference type="InterPro" id="IPR010982">
    <property type="entry name" value="Lambda_DNA-bd_dom_sf"/>
</dbReference>
<dbReference type="SUPFAM" id="SSF47413">
    <property type="entry name" value="lambda repressor-like DNA-binding domains"/>
    <property type="match status" value="1"/>
</dbReference>
<evidence type="ECO:0000313" key="5">
    <source>
        <dbReference type="Proteomes" id="UP000288388"/>
    </source>
</evidence>